<dbReference type="RefSeq" id="WP_197317288.1">
    <property type="nucleotide sequence ID" value="NZ_JADZSC010000002.1"/>
</dbReference>
<keyword evidence="2" id="KW-1185">Reference proteome</keyword>
<gene>
    <name evidence="1" type="ORF">H0267_10625</name>
</gene>
<reference evidence="1 2" key="1">
    <citation type="journal article" date="2005" name="Int. J. Syst. Evol. Microbiol.">
        <title>Halobacillus yeomjeoni sp. nov., isolated from a marine solar saltern in Korea.</title>
        <authorList>
            <person name="Yoon J.H."/>
            <person name="Kang S.J."/>
            <person name="Lee C.H."/>
            <person name="Oh H.W."/>
            <person name="Oh T.K."/>
        </authorList>
    </citation>
    <scope>NUCLEOTIDE SEQUENCE [LARGE SCALE GENOMIC DNA]</scope>
    <source>
        <strain evidence="1 2">KCTC 3957</strain>
    </source>
</reference>
<dbReference type="Proteomes" id="UP000614490">
    <property type="component" value="Unassembled WGS sequence"/>
</dbReference>
<organism evidence="1 2">
    <name type="scientific">Halobacillus yeomjeoni</name>
    <dbReference type="NCBI Taxonomy" id="311194"/>
    <lineage>
        <taxon>Bacteria</taxon>
        <taxon>Bacillati</taxon>
        <taxon>Bacillota</taxon>
        <taxon>Bacilli</taxon>
        <taxon>Bacillales</taxon>
        <taxon>Bacillaceae</taxon>
        <taxon>Halobacillus</taxon>
    </lineage>
</organism>
<evidence type="ECO:0000313" key="1">
    <source>
        <dbReference type="EMBL" id="MBH0230669.1"/>
    </source>
</evidence>
<sequence>MSDYQEYLLEREKIDHWLDKGYMITDVTENLSGAELTLKKPENDLEKLLIKTADGRKYFSNLLFQKKEELESR</sequence>
<dbReference type="EMBL" id="JADZSC010000002">
    <property type="protein sequence ID" value="MBH0230669.1"/>
    <property type="molecule type" value="Genomic_DNA"/>
</dbReference>
<protein>
    <submittedName>
        <fullName evidence="1">Uncharacterized protein</fullName>
    </submittedName>
</protein>
<dbReference type="AlphaFoldDB" id="A0A931MVR2"/>
<name>A0A931MVR2_9BACI</name>
<accession>A0A931MVR2</accession>
<evidence type="ECO:0000313" key="2">
    <source>
        <dbReference type="Proteomes" id="UP000614490"/>
    </source>
</evidence>
<comment type="caution">
    <text evidence="1">The sequence shown here is derived from an EMBL/GenBank/DDBJ whole genome shotgun (WGS) entry which is preliminary data.</text>
</comment>
<proteinExistence type="predicted"/>